<keyword evidence="2" id="KW-1185">Reference proteome</keyword>
<organism evidence="1 2">
    <name type="scientific">Vigna mungo</name>
    <name type="common">Black gram</name>
    <name type="synonym">Phaseolus mungo</name>
    <dbReference type="NCBI Taxonomy" id="3915"/>
    <lineage>
        <taxon>Eukaryota</taxon>
        <taxon>Viridiplantae</taxon>
        <taxon>Streptophyta</taxon>
        <taxon>Embryophyta</taxon>
        <taxon>Tracheophyta</taxon>
        <taxon>Spermatophyta</taxon>
        <taxon>Magnoliopsida</taxon>
        <taxon>eudicotyledons</taxon>
        <taxon>Gunneridae</taxon>
        <taxon>Pentapetalae</taxon>
        <taxon>rosids</taxon>
        <taxon>fabids</taxon>
        <taxon>Fabales</taxon>
        <taxon>Fabaceae</taxon>
        <taxon>Papilionoideae</taxon>
        <taxon>50 kb inversion clade</taxon>
        <taxon>NPAAA clade</taxon>
        <taxon>indigoferoid/millettioid clade</taxon>
        <taxon>Phaseoleae</taxon>
        <taxon>Vigna</taxon>
    </lineage>
</organism>
<evidence type="ECO:0000313" key="1">
    <source>
        <dbReference type="EMBL" id="WVY96816.1"/>
    </source>
</evidence>
<gene>
    <name evidence="1" type="ORF">V8G54_028967</name>
</gene>
<accession>A0AAQ3MTK3</accession>
<dbReference type="AlphaFoldDB" id="A0AAQ3MTK3"/>
<dbReference type="EMBL" id="CP144692">
    <property type="protein sequence ID" value="WVY96816.1"/>
    <property type="molecule type" value="Genomic_DNA"/>
</dbReference>
<name>A0AAQ3MTK3_VIGMU</name>
<reference evidence="1 2" key="1">
    <citation type="journal article" date="2023" name="Life. Sci Alliance">
        <title>Evolutionary insights into 3D genome organization and epigenetic landscape of Vigna mungo.</title>
        <authorList>
            <person name="Junaid A."/>
            <person name="Singh B."/>
            <person name="Bhatia S."/>
        </authorList>
    </citation>
    <scope>NUCLEOTIDE SEQUENCE [LARGE SCALE GENOMIC DNA]</scope>
    <source>
        <strain evidence="1">Urdbean</strain>
    </source>
</reference>
<dbReference type="Proteomes" id="UP001374535">
    <property type="component" value="Chromosome 9"/>
</dbReference>
<protein>
    <submittedName>
        <fullName evidence="1">Uncharacterized protein</fullName>
    </submittedName>
</protein>
<sequence length="103" mass="11667">MDRLTFTSLWEKWVISLISARKQRVSLTSAKVQGQSFPLNPNSPISFSSIFHNTLRFNIPVGFDNCRCAKFLISDSKSSTFAMRVGVSVVFCGVNRCDREKEE</sequence>
<proteinExistence type="predicted"/>
<evidence type="ECO:0000313" key="2">
    <source>
        <dbReference type="Proteomes" id="UP001374535"/>
    </source>
</evidence>